<dbReference type="AlphaFoldDB" id="A0A1A8CRF8"/>
<name>A0A1A8CRF8_NOTKA</name>
<organism evidence="1">
    <name type="scientific">Nothobranchius kadleci</name>
    <name type="common">African annual killifish</name>
    <dbReference type="NCBI Taxonomy" id="1051664"/>
    <lineage>
        <taxon>Eukaryota</taxon>
        <taxon>Metazoa</taxon>
        <taxon>Chordata</taxon>
        <taxon>Craniata</taxon>
        <taxon>Vertebrata</taxon>
        <taxon>Euteleostomi</taxon>
        <taxon>Actinopterygii</taxon>
        <taxon>Neopterygii</taxon>
        <taxon>Teleostei</taxon>
        <taxon>Neoteleostei</taxon>
        <taxon>Acanthomorphata</taxon>
        <taxon>Ovalentaria</taxon>
        <taxon>Atherinomorphae</taxon>
        <taxon>Cyprinodontiformes</taxon>
        <taxon>Nothobranchiidae</taxon>
        <taxon>Nothobranchius</taxon>
    </lineage>
</organism>
<reference evidence="1" key="2">
    <citation type="submission" date="2016-06" db="EMBL/GenBank/DDBJ databases">
        <title>The genome of a short-lived fish provides insights into sex chromosome evolution and the genetic control of aging.</title>
        <authorList>
            <person name="Reichwald K."/>
            <person name="Felder M."/>
            <person name="Petzold A."/>
            <person name="Koch P."/>
            <person name="Groth M."/>
            <person name="Platzer M."/>
        </authorList>
    </citation>
    <scope>NUCLEOTIDE SEQUENCE</scope>
    <source>
        <tissue evidence="1">Brain</tissue>
    </source>
</reference>
<protein>
    <submittedName>
        <fullName evidence="1">E4 protein</fullName>
    </submittedName>
</protein>
<dbReference type="EMBL" id="HADZ01017692">
    <property type="protein sequence ID" value="SBP81633.1"/>
    <property type="molecule type" value="Transcribed_RNA"/>
</dbReference>
<proteinExistence type="predicted"/>
<evidence type="ECO:0000313" key="1">
    <source>
        <dbReference type="EMBL" id="SBP81633.1"/>
    </source>
</evidence>
<reference evidence="1" key="1">
    <citation type="submission" date="2016-05" db="EMBL/GenBank/DDBJ databases">
        <authorList>
            <person name="Lavstsen T."/>
            <person name="Jespersen J.S."/>
        </authorList>
    </citation>
    <scope>NUCLEOTIDE SEQUENCE</scope>
    <source>
        <tissue evidence="1">Brain</tissue>
    </source>
</reference>
<gene>
    <name evidence="1" type="primary">E4</name>
</gene>
<feature type="non-terminal residue" evidence="1">
    <location>
        <position position="1"/>
    </location>
</feature>
<sequence>RNKDVTRLPCSFCPPERLAANWVSDVFLAPEKTEQRRHPCGWSNLLMLPPKLTRNTLVLGLPPHLARVLLPPEEVLTQDRNPNLTRGAASSLEWVCFTGASLHTSLAAQQTFILIVLY</sequence>
<feature type="non-terminal residue" evidence="1">
    <location>
        <position position="118"/>
    </location>
</feature>
<accession>A0A1A8CRF8</accession>